<reference evidence="2" key="1">
    <citation type="submission" date="2023-08" db="EMBL/GenBank/DDBJ databases">
        <title>Chromosome-level Genome Assembly of mud carp (Cirrhinus molitorella).</title>
        <authorList>
            <person name="Liu H."/>
        </authorList>
    </citation>
    <scope>NUCLEOTIDE SEQUENCE</scope>
    <source>
        <strain evidence="2">Prfri</strain>
        <tissue evidence="2">Muscle</tissue>
    </source>
</reference>
<dbReference type="AlphaFoldDB" id="A0AA88Q3S5"/>
<keyword evidence="1" id="KW-0812">Transmembrane</keyword>
<dbReference type="PANTHER" id="PTHR21063">
    <property type="entry name" value="LFA-3"/>
    <property type="match status" value="1"/>
</dbReference>
<protein>
    <submittedName>
        <fullName evidence="2">Uncharacterized protein</fullName>
    </submittedName>
</protein>
<keyword evidence="3" id="KW-1185">Reference proteome</keyword>
<proteinExistence type="predicted"/>
<evidence type="ECO:0000313" key="2">
    <source>
        <dbReference type="EMBL" id="KAK2906692.1"/>
    </source>
</evidence>
<evidence type="ECO:0000313" key="3">
    <source>
        <dbReference type="Proteomes" id="UP001187343"/>
    </source>
</evidence>
<gene>
    <name evidence="2" type="ORF">Q8A67_005677</name>
</gene>
<keyword evidence="1" id="KW-0472">Membrane</keyword>
<name>A0AA88Q3S5_9TELE</name>
<evidence type="ECO:0000256" key="1">
    <source>
        <dbReference type="SAM" id="Phobius"/>
    </source>
</evidence>
<dbReference type="EMBL" id="JAUYZG010000005">
    <property type="protein sequence ID" value="KAK2906692.1"/>
    <property type="molecule type" value="Genomic_DNA"/>
</dbReference>
<feature type="transmembrane region" description="Helical" evidence="1">
    <location>
        <begin position="62"/>
        <end position="83"/>
    </location>
</feature>
<keyword evidence="1" id="KW-1133">Transmembrane helix</keyword>
<comment type="caution">
    <text evidence="2">The sequence shown here is derived from an EMBL/GenBank/DDBJ whole genome shotgun (WGS) entry which is preliminary data.</text>
</comment>
<dbReference type="Proteomes" id="UP001187343">
    <property type="component" value="Unassembled WGS sequence"/>
</dbReference>
<dbReference type="PANTHER" id="PTHR21063:SF4">
    <property type="entry name" value="CD48 ANTIGEN-RELATED"/>
    <property type="match status" value="1"/>
</dbReference>
<organism evidence="2 3">
    <name type="scientific">Cirrhinus molitorella</name>
    <name type="common">mud carp</name>
    <dbReference type="NCBI Taxonomy" id="172907"/>
    <lineage>
        <taxon>Eukaryota</taxon>
        <taxon>Metazoa</taxon>
        <taxon>Chordata</taxon>
        <taxon>Craniata</taxon>
        <taxon>Vertebrata</taxon>
        <taxon>Euteleostomi</taxon>
        <taxon>Actinopterygii</taxon>
        <taxon>Neopterygii</taxon>
        <taxon>Teleostei</taxon>
        <taxon>Ostariophysi</taxon>
        <taxon>Cypriniformes</taxon>
        <taxon>Cyprinidae</taxon>
        <taxon>Labeoninae</taxon>
        <taxon>Labeonini</taxon>
        <taxon>Cirrhinus</taxon>
    </lineage>
</organism>
<sequence>MGRRLLIQHYKSTTGETESQVEYQENNTYSCVINNPISNQTQHLDISKLCHTSSGQGLPLSYIVLISASGCLLIVAAVMMCICRKHRKTDLGRRLLIQHCKSTTGETKTKLDV</sequence>
<accession>A0AA88Q3S5</accession>